<proteinExistence type="predicted"/>
<feature type="region of interest" description="Disordered" evidence="1">
    <location>
        <begin position="1"/>
        <end position="20"/>
    </location>
</feature>
<keyword evidence="3" id="KW-1185">Reference proteome</keyword>
<dbReference type="AlphaFoldDB" id="A0A6A5ZC48"/>
<reference evidence="2" key="1">
    <citation type="journal article" date="2020" name="Stud. Mycol.">
        <title>101 Dothideomycetes genomes: a test case for predicting lifestyles and emergence of pathogens.</title>
        <authorList>
            <person name="Haridas S."/>
            <person name="Albert R."/>
            <person name="Binder M."/>
            <person name="Bloem J."/>
            <person name="Labutti K."/>
            <person name="Salamov A."/>
            <person name="Andreopoulos B."/>
            <person name="Baker S."/>
            <person name="Barry K."/>
            <person name="Bills G."/>
            <person name="Bluhm B."/>
            <person name="Cannon C."/>
            <person name="Castanera R."/>
            <person name="Culley D."/>
            <person name="Daum C."/>
            <person name="Ezra D."/>
            <person name="Gonzalez J."/>
            <person name="Henrissat B."/>
            <person name="Kuo A."/>
            <person name="Liang C."/>
            <person name="Lipzen A."/>
            <person name="Lutzoni F."/>
            <person name="Magnuson J."/>
            <person name="Mondo S."/>
            <person name="Nolan M."/>
            <person name="Ohm R."/>
            <person name="Pangilinan J."/>
            <person name="Park H.-J."/>
            <person name="Ramirez L."/>
            <person name="Alfaro M."/>
            <person name="Sun H."/>
            <person name="Tritt A."/>
            <person name="Yoshinaga Y."/>
            <person name="Zwiers L.-H."/>
            <person name="Turgeon B."/>
            <person name="Goodwin S."/>
            <person name="Spatafora J."/>
            <person name="Crous P."/>
            <person name="Grigoriev I."/>
        </authorList>
    </citation>
    <scope>NUCLEOTIDE SEQUENCE</scope>
    <source>
        <strain evidence="2">CBS 627.86</strain>
    </source>
</reference>
<evidence type="ECO:0000256" key="1">
    <source>
        <dbReference type="SAM" id="MobiDB-lite"/>
    </source>
</evidence>
<dbReference type="EMBL" id="ML977320">
    <property type="protein sequence ID" value="KAF2116815.1"/>
    <property type="molecule type" value="Genomic_DNA"/>
</dbReference>
<dbReference type="Proteomes" id="UP000799770">
    <property type="component" value="Unassembled WGS sequence"/>
</dbReference>
<accession>A0A6A5ZC48</accession>
<feature type="compositionally biased region" description="Polar residues" evidence="1">
    <location>
        <begin position="1"/>
        <end position="13"/>
    </location>
</feature>
<organism evidence="2 3">
    <name type="scientific">Lophiotrema nucula</name>
    <dbReference type="NCBI Taxonomy" id="690887"/>
    <lineage>
        <taxon>Eukaryota</taxon>
        <taxon>Fungi</taxon>
        <taxon>Dikarya</taxon>
        <taxon>Ascomycota</taxon>
        <taxon>Pezizomycotina</taxon>
        <taxon>Dothideomycetes</taxon>
        <taxon>Pleosporomycetidae</taxon>
        <taxon>Pleosporales</taxon>
        <taxon>Lophiotremataceae</taxon>
        <taxon>Lophiotrema</taxon>
    </lineage>
</organism>
<protein>
    <submittedName>
        <fullName evidence="2">Uncharacterized protein</fullName>
    </submittedName>
</protein>
<name>A0A6A5ZC48_9PLEO</name>
<evidence type="ECO:0000313" key="2">
    <source>
        <dbReference type="EMBL" id="KAF2116815.1"/>
    </source>
</evidence>
<evidence type="ECO:0000313" key="3">
    <source>
        <dbReference type="Proteomes" id="UP000799770"/>
    </source>
</evidence>
<sequence length="299" mass="32444">MDSSPSQGCSPYTSVEHGADTAETTPEYSNATYKPGCLLPLEFDRSLVTPYRKVAQKLFAERNQHGLFDLSFLDAEPVGFLPAAKSIHDLHSQSFHQDAISTSEMTPSDDVVDVSLLNGGIDISQAVTPSLNTNRGTYGCRTLSNDALSMEREGLMSRRNPMVMEAIEKAAEKTDNFTMDPAMAFVHQTAVQPTFKSITTSPAHDLDSIPLSQLEPTLGRSLAAEGLVRLAISWTAHDLPPNPVKDYGQDESPMSWCLVRGEGVGYRCCACQWDTLKGGGETACCVCGHVLCGNECFEI</sequence>
<gene>
    <name evidence="2" type="ORF">BDV96DRAFT_35452</name>
</gene>